<dbReference type="Gene3D" id="3.40.50.720">
    <property type="entry name" value="NAD(P)-binding Rossmann-like Domain"/>
    <property type="match status" value="1"/>
</dbReference>
<dbReference type="Pfam" id="PF00899">
    <property type="entry name" value="ThiF"/>
    <property type="match status" value="1"/>
</dbReference>
<dbReference type="Gene3D" id="3.10.110.10">
    <property type="entry name" value="Ubiquitin Conjugating Enzyme"/>
    <property type="match status" value="1"/>
</dbReference>
<dbReference type="InterPro" id="IPR035985">
    <property type="entry name" value="Ubiquitin-activating_enz"/>
</dbReference>
<dbReference type="InterPro" id="IPR000594">
    <property type="entry name" value="ThiF_NAD_FAD-bd"/>
</dbReference>
<keyword evidence="3" id="KW-1185">Reference proteome</keyword>
<name>A0A9X1MXF2_9GAMM</name>
<reference evidence="2" key="1">
    <citation type="submission" date="2021-11" db="EMBL/GenBank/DDBJ databases">
        <title>Jinshanibacter sp. isolated from one year old Eriocheir sinensis.</title>
        <authorList>
            <person name="Li J.-Y."/>
            <person name="He W."/>
            <person name="Gao T.-H."/>
        </authorList>
    </citation>
    <scope>NUCLEOTIDE SEQUENCE</scope>
    <source>
        <strain evidence="2">LJY008</strain>
    </source>
</reference>
<dbReference type="Proteomes" id="UP001139171">
    <property type="component" value="Unassembled WGS sequence"/>
</dbReference>
<dbReference type="AlphaFoldDB" id="A0A9X1MXF2"/>
<dbReference type="GO" id="GO:0008641">
    <property type="term" value="F:ubiquitin-like modifier activating enzyme activity"/>
    <property type="evidence" value="ECO:0007669"/>
    <property type="project" value="InterPro"/>
</dbReference>
<evidence type="ECO:0000313" key="2">
    <source>
        <dbReference type="EMBL" id="MCD1127376.1"/>
    </source>
</evidence>
<dbReference type="EMBL" id="JAJNAG010000050">
    <property type="protein sequence ID" value="MCD1127376.1"/>
    <property type="molecule type" value="Genomic_DNA"/>
</dbReference>
<accession>A0A9X1MXF2</accession>
<dbReference type="InterPro" id="IPR045886">
    <property type="entry name" value="ThiF/MoeB/HesA"/>
</dbReference>
<proteinExistence type="predicted"/>
<dbReference type="GO" id="GO:0061504">
    <property type="term" value="P:cyclic threonylcarbamoyladenosine biosynthetic process"/>
    <property type="evidence" value="ECO:0007669"/>
    <property type="project" value="TreeGrafter"/>
</dbReference>
<dbReference type="InterPro" id="IPR016135">
    <property type="entry name" value="UBQ-conjugating_enzyme/RWD"/>
</dbReference>
<protein>
    <submittedName>
        <fullName evidence="2">ThiF family adenylyltransferase</fullName>
    </submittedName>
</protein>
<evidence type="ECO:0000259" key="1">
    <source>
        <dbReference type="Pfam" id="PF00899"/>
    </source>
</evidence>
<keyword evidence="2" id="KW-0548">Nucleotidyltransferase</keyword>
<sequence>MIWWVEQSVRAQSERAAISDLAELNQWLTNIKWRLESNLRLAADFDLQVEEQLFPLTITYPEYFPDVPPSVVPRDGERLSGHQYGESGELCLQFRSDNWTPKITGAMMIESAYRLLLSEHRTGEPAPSEHRVLPAQRARNAVFRFLYSQSVLAGLLMVEEGHVVDAEIQEHLYSGAFAAQLTRIGPADESIWVEPNRRGYGASTVAAKVIRIPEGASVVCNTLDDLVSLLESHSFESVLPELLQASGSLGLILFNSTSLQFSMAYSASDSRKLVNYDKIVVDIDHVRLDPEFARLKTAKVAVVGCGSVGSKVAVHLARSGVGQFVLVDGDLLASGNLVRNELDWRAVGMHKSQALAARLQEVNTDCEVISRTTVLGGQESGESTSATMGYIASCDLIIDATADPTVFNLCASISRRAKKPICWAQVFGGGGGGIVVRLRPGLDPTPLTARQRIETWYAEQGIDWPESNTSQPYSQIDGSGEPLIADDADVSVIAAHLSRYAIDILVRPDATIFPYSAYLIGMAEGWIFTAPYDVRPIDLGESDGWGTETQAGDSEACRQLLADLFPGKNDAG</sequence>
<comment type="caution">
    <text evidence="2">The sequence shown here is derived from an EMBL/GenBank/DDBJ whole genome shotgun (WGS) entry which is preliminary data.</text>
</comment>
<dbReference type="RefSeq" id="WP_230611108.1">
    <property type="nucleotide sequence ID" value="NZ_JAJNAG010000050.1"/>
</dbReference>
<evidence type="ECO:0000313" key="3">
    <source>
        <dbReference type="Proteomes" id="UP001139171"/>
    </source>
</evidence>
<organism evidence="2 3">
    <name type="scientific">Limnobaculum eriocheiris</name>
    <dbReference type="NCBI Taxonomy" id="2897391"/>
    <lineage>
        <taxon>Bacteria</taxon>
        <taxon>Pseudomonadati</taxon>
        <taxon>Pseudomonadota</taxon>
        <taxon>Gammaproteobacteria</taxon>
        <taxon>Enterobacterales</taxon>
        <taxon>Budviciaceae</taxon>
        <taxon>Limnobaculum</taxon>
    </lineage>
</organism>
<feature type="domain" description="THIF-type NAD/FAD binding fold" evidence="1">
    <location>
        <begin position="292"/>
        <end position="435"/>
    </location>
</feature>
<gene>
    <name evidence="2" type="ORF">LPW36_15475</name>
</gene>
<dbReference type="GO" id="GO:0061503">
    <property type="term" value="F:tRNA threonylcarbamoyladenosine dehydratase"/>
    <property type="evidence" value="ECO:0007669"/>
    <property type="project" value="TreeGrafter"/>
</dbReference>
<dbReference type="GO" id="GO:0016779">
    <property type="term" value="F:nucleotidyltransferase activity"/>
    <property type="evidence" value="ECO:0007669"/>
    <property type="project" value="UniProtKB-KW"/>
</dbReference>
<dbReference type="PANTHER" id="PTHR43267">
    <property type="entry name" value="TRNA THREONYLCARBAMOYLADENOSINE DEHYDRATASE"/>
    <property type="match status" value="1"/>
</dbReference>
<dbReference type="SUPFAM" id="SSF69572">
    <property type="entry name" value="Activating enzymes of the ubiquitin-like proteins"/>
    <property type="match status" value="1"/>
</dbReference>
<dbReference type="PANTHER" id="PTHR43267:SF1">
    <property type="entry name" value="TRNA THREONYLCARBAMOYLADENOSINE DEHYDRATASE"/>
    <property type="match status" value="1"/>
</dbReference>
<keyword evidence="2" id="KW-0808">Transferase</keyword>
<dbReference type="SUPFAM" id="SSF54495">
    <property type="entry name" value="UBC-like"/>
    <property type="match status" value="1"/>
</dbReference>